<dbReference type="AlphaFoldDB" id="A0AA39RXR9"/>
<dbReference type="Proteomes" id="UP001168877">
    <property type="component" value="Unassembled WGS sequence"/>
</dbReference>
<evidence type="ECO:0000313" key="5">
    <source>
        <dbReference type="EMBL" id="KAK0582532.1"/>
    </source>
</evidence>
<comment type="subcellular location">
    <subcellularLocation>
        <location evidence="1">Nucleus</location>
    </subcellularLocation>
</comment>
<proteinExistence type="predicted"/>
<keyword evidence="6" id="KW-1185">Reference proteome</keyword>
<feature type="compositionally biased region" description="Basic and acidic residues" evidence="3">
    <location>
        <begin position="137"/>
        <end position="156"/>
    </location>
</feature>
<feature type="compositionally biased region" description="Polar residues" evidence="3">
    <location>
        <begin position="157"/>
        <end position="169"/>
    </location>
</feature>
<reference evidence="5" key="1">
    <citation type="journal article" date="2022" name="Plant J.">
        <title>Strategies of tolerance reflected in two North American maple genomes.</title>
        <authorList>
            <person name="McEvoy S.L."/>
            <person name="Sezen U.U."/>
            <person name="Trouern-Trend A."/>
            <person name="McMahon S.M."/>
            <person name="Schaberg P.G."/>
            <person name="Yang J."/>
            <person name="Wegrzyn J.L."/>
            <person name="Swenson N.G."/>
        </authorList>
    </citation>
    <scope>NUCLEOTIDE SEQUENCE</scope>
    <source>
        <strain evidence="5">NS2018</strain>
    </source>
</reference>
<dbReference type="Pfam" id="PF10187">
    <property type="entry name" value="FAM192A_Fyv6_N"/>
    <property type="match status" value="1"/>
</dbReference>
<sequence>MAEEPTRPIRLMNFVSEEQLDESKKARGERVEDGTAQRDRPLFEILRENKDKKDAEFNERFKHRPPKALDDDETEFLDNLETSRKEYERQLADEEAQQLRSFQEQKSSGRKNPATRPLGMIVKVKPQPKKAKINEVSVEKPSEVKKTDIDAEKSSEPVKTSNIGDTNTNKADDVSKIGLVSYSDESEDDD</sequence>
<feature type="compositionally biased region" description="Basic and acidic residues" evidence="3">
    <location>
        <begin position="81"/>
        <end position="92"/>
    </location>
</feature>
<evidence type="ECO:0000259" key="4">
    <source>
        <dbReference type="Pfam" id="PF10187"/>
    </source>
</evidence>
<gene>
    <name evidence="5" type="ORF">LWI29_026646</name>
</gene>
<protein>
    <recommendedName>
        <fullName evidence="4">FAM192A/Fyv6 N-terminal domain-containing protein</fullName>
    </recommendedName>
</protein>
<dbReference type="PANTHER" id="PTHR13495">
    <property type="entry name" value="NEFA-INTERACTING NUCLEAR PROTEIN NIP30"/>
    <property type="match status" value="1"/>
</dbReference>
<dbReference type="GO" id="GO:0005634">
    <property type="term" value="C:nucleus"/>
    <property type="evidence" value="ECO:0007669"/>
    <property type="project" value="UniProtKB-SubCell"/>
</dbReference>
<feature type="domain" description="FAM192A/Fyv6 N-terminal" evidence="4">
    <location>
        <begin position="17"/>
        <end position="103"/>
    </location>
</feature>
<accession>A0AA39RXR9</accession>
<dbReference type="InterPro" id="IPR039845">
    <property type="entry name" value="FAM192A"/>
</dbReference>
<dbReference type="PANTHER" id="PTHR13495:SF0">
    <property type="entry name" value="PSME3-INTERACTING PROTEIN"/>
    <property type="match status" value="1"/>
</dbReference>
<organism evidence="5 6">
    <name type="scientific">Acer saccharum</name>
    <name type="common">Sugar maple</name>
    <dbReference type="NCBI Taxonomy" id="4024"/>
    <lineage>
        <taxon>Eukaryota</taxon>
        <taxon>Viridiplantae</taxon>
        <taxon>Streptophyta</taxon>
        <taxon>Embryophyta</taxon>
        <taxon>Tracheophyta</taxon>
        <taxon>Spermatophyta</taxon>
        <taxon>Magnoliopsida</taxon>
        <taxon>eudicotyledons</taxon>
        <taxon>Gunneridae</taxon>
        <taxon>Pentapetalae</taxon>
        <taxon>rosids</taxon>
        <taxon>malvids</taxon>
        <taxon>Sapindales</taxon>
        <taxon>Sapindaceae</taxon>
        <taxon>Hippocastanoideae</taxon>
        <taxon>Acereae</taxon>
        <taxon>Acer</taxon>
    </lineage>
</organism>
<feature type="region of interest" description="Disordered" evidence="3">
    <location>
        <begin position="16"/>
        <end position="190"/>
    </location>
</feature>
<keyword evidence="2" id="KW-0539">Nucleus</keyword>
<name>A0AA39RXR9_ACESA</name>
<evidence type="ECO:0000256" key="1">
    <source>
        <dbReference type="ARBA" id="ARBA00004123"/>
    </source>
</evidence>
<feature type="compositionally biased region" description="Basic and acidic residues" evidence="3">
    <location>
        <begin position="21"/>
        <end position="60"/>
    </location>
</feature>
<evidence type="ECO:0000313" key="6">
    <source>
        <dbReference type="Proteomes" id="UP001168877"/>
    </source>
</evidence>
<evidence type="ECO:0000256" key="3">
    <source>
        <dbReference type="SAM" id="MobiDB-lite"/>
    </source>
</evidence>
<reference evidence="5" key="2">
    <citation type="submission" date="2023-06" db="EMBL/GenBank/DDBJ databases">
        <authorList>
            <person name="Swenson N.G."/>
            <person name="Wegrzyn J.L."/>
            <person name="Mcevoy S.L."/>
        </authorList>
    </citation>
    <scope>NUCLEOTIDE SEQUENCE</scope>
    <source>
        <strain evidence="5">NS2018</strain>
        <tissue evidence="5">Leaf</tissue>
    </source>
</reference>
<dbReference type="InterPro" id="IPR019331">
    <property type="entry name" value="FAM192A/Fyv6_N"/>
</dbReference>
<dbReference type="EMBL" id="JAUESC010000384">
    <property type="protein sequence ID" value="KAK0582532.1"/>
    <property type="molecule type" value="Genomic_DNA"/>
</dbReference>
<evidence type="ECO:0000256" key="2">
    <source>
        <dbReference type="ARBA" id="ARBA00023242"/>
    </source>
</evidence>
<comment type="caution">
    <text evidence="5">The sequence shown here is derived from an EMBL/GenBank/DDBJ whole genome shotgun (WGS) entry which is preliminary data.</text>
</comment>